<evidence type="ECO:0000313" key="4">
    <source>
        <dbReference type="Proteomes" id="UP001054945"/>
    </source>
</evidence>
<evidence type="ECO:0000313" key="3">
    <source>
        <dbReference type="EMBL" id="GIY14091.1"/>
    </source>
</evidence>
<protein>
    <submittedName>
        <fullName evidence="3">Uncharacterized protein</fullName>
    </submittedName>
</protein>
<reference evidence="3 4" key="1">
    <citation type="submission" date="2021-06" db="EMBL/GenBank/DDBJ databases">
        <title>Caerostris extrusa draft genome.</title>
        <authorList>
            <person name="Kono N."/>
            <person name="Arakawa K."/>
        </authorList>
    </citation>
    <scope>NUCLEOTIDE SEQUENCE [LARGE SCALE GENOMIC DNA]</scope>
</reference>
<feature type="transmembrane region" description="Helical" evidence="1">
    <location>
        <begin position="105"/>
        <end position="128"/>
    </location>
</feature>
<keyword evidence="1" id="KW-1133">Transmembrane helix</keyword>
<proteinExistence type="predicted"/>
<sequence length="158" mass="18282">MSSLRFLLLASACLALYHGFLYFYETVDEFPDTCSCFCTDVTMSFPDMTSKVEYRGYRRHGMSCDCEDFLVHRLEQSMMAINENETCQMCKCSSVSESHCKDGVLTFRTMFTIASITIWTITLVLFFIRSLQQLLHLGQKVRVHRTSRSGYPKNTRSE</sequence>
<gene>
    <name evidence="3" type="ORF">CEXT_335751</name>
</gene>
<comment type="caution">
    <text evidence="3">The sequence shown here is derived from an EMBL/GenBank/DDBJ whole genome shotgun (WGS) entry which is preliminary data.</text>
</comment>
<dbReference type="AlphaFoldDB" id="A0AAV4R0M5"/>
<evidence type="ECO:0000256" key="1">
    <source>
        <dbReference type="SAM" id="Phobius"/>
    </source>
</evidence>
<feature type="signal peptide" evidence="2">
    <location>
        <begin position="1"/>
        <end position="19"/>
    </location>
</feature>
<dbReference type="Proteomes" id="UP001054945">
    <property type="component" value="Unassembled WGS sequence"/>
</dbReference>
<keyword evidence="4" id="KW-1185">Reference proteome</keyword>
<organism evidence="3 4">
    <name type="scientific">Caerostris extrusa</name>
    <name type="common">Bark spider</name>
    <name type="synonym">Caerostris bankana</name>
    <dbReference type="NCBI Taxonomy" id="172846"/>
    <lineage>
        <taxon>Eukaryota</taxon>
        <taxon>Metazoa</taxon>
        <taxon>Ecdysozoa</taxon>
        <taxon>Arthropoda</taxon>
        <taxon>Chelicerata</taxon>
        <taxon>Arachnida</taxon>
        <taxon>Araneae</taxon>
        <taxon>Araneomorphae</taxon>
        <taxon>Entelegynae</taxon>
        <taxon>Araneoidea</taxon>
        <taxon>Araneidae</taxon>
        <taxon>Caerostris</taxon>
    </lineage>
</organism>
<keyword evidence="2" id="KW-0732">Signal</keyword>
<keyword evidence="1" id="KW-0812">Transmembrane</keyword>
<dbReference type="EMBL" id="BPLR01007047">
    <property type="protein sequence ID" value="GIY14091.1"/>
    <property type="molecule type" value="Genomic_DNA"/>
</dbReference>
<keyword evidence="1" id="KW-0472">Membrane</keyword>
<accession>A0AAV4R0M5</accession>
<evidence type="ECO:0000256" key="2">
    <source>
        <dbReference type="SAM" id="SignalP"/>
    </source>
</evidence>
<name>A0AAV4R0M5_CAEEX</name>
<feature type="chain" id="PRO_5043405534" evidence="2">
    <location>
        <begin position="20"/>
        <end position="158"/>
    </location>
</feature>